<evidence type="ECO:0008006" key="4">
    <source>
        <dbReference type="Google" id="ProtNLM"/>
    </source>
</evidence>
<proteinExistence type="predicted"/>
<dbReference type="Gene3D" id="1.20.1440.50">
    <property type="entry name" value="Ta0600-like"/>
    <property type="match status" value="1"/>
</dbReference>
<dbReference type="RefSeq" id="WP_071858076.1">
    <property type="nucleotide sequence ID" value="NZ_JBHSHK010000022.1"/>
</dbReference>
<accession>A0A1L8TMH5</accession>
<dbReference type="InterPro" id="IPR015046">
    <property type="entry name" value="LciA_Immunity-like"/>
</dbReference>
<dbReference type="Proteomes" id="UP000182077">
    <property type="component" value="Unassembled WGS sequence"/>
</dbReference>
<dbReference type="OrthoDB" id="2295351at2"/>
<dbReference type="InterPro" id="IPR023130">
    <property type="entry name" value="Ta0600-like_sf"/>
</dbReference>
<name>A0A1L8TMH5_9ENTE</name>
<comment type="caution">
    <text evidence="2">The sequence shown here is derived from an EMBL/GenBank/DDBJ whole genome shotgun (WGS) entry which is preliminary data.</text>
</comment>
<gene>
    <name evidence="2" type="ORF">RV04_GL002222</name>
</gene>
<dbReference type="GO" id="GO:0030153">
    <property type="term" value="P:bacteriocin immunity"/>
    <property type="evidence" value="ECO:0007669"/>
    <property type="project" value="UniProtKB-KW"/>
</dbReference>
<protein>
    <recommendedName>
        <fullName evidence="4">Bacteriocin immunity protein</fullName>
    </recommendedName>
</protein>
<dbReference type="EMBL" id="JXKQ01000006">
    <property type="protein sequence ID" value="OJG45506.1"/>
    <property type="molecule type" value="Genomic_DNA"/>
</dbReference>
<organism evidence="2 3">
    <name type="scientific">Enterococcus hermanniensis</name>
    <dbReference type="NCBI Taxonomy" id="249189"/>
    <lineage>
        <taxon>Bacteria</taxon>
        <taxon>Bacillati</taxon>
        <taxon>Bacillota</taxon>
        <taxon>Bacilli</taxon>
        <taxon>Lactobacillales</taxon>
        <taxon>Enterococcaceae</taxon>
        <taxon>Enterococcus</taxon>
    </lineage>
</organism>
<evidence type="ECO:0000313" key="3">
    <source>
        <dbReference type="Proteomes" id="UP000182077"/>
    </source>
</evidence>
<dbReference type="Pfam" id="PF08951">
    <property type="entry name" value="EntA_Immun"/>
    <property type="match status" value="1"/>
</dbReference>
<evidence type="ECO:0000313" key="2">
    <source>
        <dbReference type="EMBL" id="OJG45506.1"/>
    </source>
</evidence>
<keyword evidence="3" id="KW-1185">Reference proteome</keyword>
<evidence type="ECO:0000256" key="1">
    <source>
        <dbReference type="ARBA" id="ARBA00023025"/>
    </source>
</evidence>
<reference evidence="2 3" key="1">
    <citation type="submission" date="2014-12" db="EMBL/GenBank/DDBJ databases">
        <title>Draft genome sequences of 29 type strains of Enterococci.</title>
        <authorList>
            <person name="Zhong Z."/>
            <person name="Sun Z."/>
            <person name="Liu W."/>
            <person name="Zhang W."/>
            <person name="Zhang H."/>
        </authorList>
    </citation>
    <scope>NUCLEOTIDE SEQUENCE [LARGE SCALE GENOMIC DNA]</scope>
    <source>
        <strain evidence="2 3">DSM 17122</strain>
    </source>
</reference>
<keyword evidence="1" id="KW-0079">Bacteriocin immunity</keyword>
<sequence>MKRSEKARLMMDQISQAYGTETVKHIPEIQELLLSNAKILEKSEDCGLVATRICKGLALYALSHTHDFPEVLADLHTQLKVEAVKYDATAMTALLLPIWF</sequence>
<dbReference type="AlphaFoldDB" id="A0A1L8TMH5"/>
<dbReference type="STRING" id="249189.RV04_GL002222"/>
<dbReference type="SUPFAM" id="SSF109797">
    <property type="entry name" value="Bacteriocin immunity protein-like"/>
    <property type="match status" value="1"/>
</dbReference>